<dbReference type="RefSeq" id="WP_141780439.1">
    <property type="nucleotide sequence ID" value="NZ_VFOV01000001.1"/>
</dbReference>
<keyword evidence="5" id="KW-1185">Reference proteome</keyword>
<reference evidence="4 5" key="1">
    <citation type="submission" date="2019-06" db="EMBL/GenBank/DDBJ databases">
        <title>Sequencing the genomes of 1000 actinobacteria strains.</title>
        <authorList>
            <person name="Klenk H.-P."/>
        </authorList>
    </citation>
    <scope>NUCLEOTIDE SEQUENCE [LARGE SCALE GENOMIC DNA]</scope>
    <source>
        <strain evidence="4 5">DSM 25218</strain>
    </source>
</reference>
<keyword evidence="2 3" id="KW-0472">Membrane</keyword>
<evidence type="ECO:0008006" key="6">
    <source>
        <dbReference type="Google" id="ProtNLM"/>
    </source>
</evidence>
<evidence type="ECO:0000313" key="5">
    <source>
        <dbReference type="Proteomes" id="UP000320209"/>
    </source>
</evidence>
<gene>
    <name evidence="4" type="ORF">FB381_2332</name>
</gene>
<accession>A0A543A759</accession>
<organism evidence="4 5">
    <name type="scientific">Nocardioides albertanoniae</name>
    <dbReference type="NCBI Taxonomy" id="1175486"/>
    <lineage>
        <taxon>Bacteria</taxon>
        <taxon>Bacillati</taxon>
        <taxon>Actinomycetota</taxon>
        <taxon>Actinomycetes</taxon>
        <taxon>Propionibacteriales</taxon>
        <taxon>Nocardioidaceae</taxon>
        <taxon>Nocardioides</taxon>
    </lineage>
</organism>
<proteinExistence type="predicted"/>
<evidence type="ECO:0000256" key="3">
    <source>
        <dbReference type="SAM" id="Phobius"/>
    </source>
</evidence>
<comment type="subcellular location">
    <subcellularLocation>
        <location evidence="1">Membrane</location>
    </subcellularLocation>
</comment>
<keyword evidence="3" id="KW-0812">Transmembrane</keyword>
<feature type="transmembrane region" description="Helical" evidence="3">
    <location>
        <begin position="30"/>
        <end position="50"/>
    </location>
</feature>
<evidence type="ECO:0000256" key="1">
    <source>
        <dbReference type="ARBA" id="ARBA00004370"/>
    </source>
</evidence>
<dbReference type="PANTHER" id="PTHR37042">
    <property type="entry name" value="OUTER MEMBRANE PROTEIN RV1973"/>
    <property type="match status" value="1"/>
</dbReference>
<name>A0A543A759_9ACTN</name>
<dbReference type="AlphaFoldDB" id="A0A543A759"/>
<dbReference type="Proteomes" id="UP000320209">
    <property type="component" value="Unassembled WGS sequence"/>
</dbReference>
<comment type="caution">
    <text evidence="4">The sequence shown here is derived from an EMBL/GenBank/DDBJ whole genome shotgun (WGS) entry which is preliminary data.</text>
</comment>
<dbReference type="PANTHER" id="PTHR37042:SF4">
    <property type="entry name" value="OUTER MEMBRANE PROTEIN RV1973"/>
    <property type="match status" value="1"/>
</dbReference>
<keyword evidence="3" id="KW-1133">Transmembrane helix</keyword>
<protein>
    <recommendedName>
        <fullName evidence="6">Mce-associated membrane protein</fullName>
    </recommendedName>
</protein>
<evidence type="ECO:0000313" key="4">
    <source>
        <dbReference type="EMBL" id="TQL68443.1"/>
    </source>
</evidence>
<sequence>MNTKNPLEVKLPANPLRSPLASRLGRVNTILAAAVVILVVLAAVVFVAGARVLPWTTPAEAAAADYDDAKSVAEEGVIAFLDVDYRDMDPRIQAVKEISTGTFGKEYGAIAEQIRQAAIPAQTVSKGKVKEVGIRAISEKKAVVLVAVDSIVTSSQTGELKKSEACPYEGAKCSKYRFKVSLSMTKDGWRMSDLAGVN</sequence>
<dbReference type="EMBL" id="VFOV01000001">
    <property type="protein sequence ID" value="TQL68443.1"/>
    <property type="molecule type" value="Genomic_DNA"/>
</dbReference>
<dbReference type="OrthoDB" id="3395172at2"/>
<dbReference type="GO" id="GO:0016020">
    <property type="term" value="C:membrane"/>
    <property type="evidence" value="ECO:0007669"/>
    <property type="project" value="UniProtKB-SubCell"/>
</dbReference>
<evidence type="ECO:0000256" key="2">
    <source>
        <dbReference type="ARBA" id="ARBA00023136"/>
    </source>
</evidence>